<gene>
    <name evidence="7" type="ORF">ECRASSUSDP1_LOCUS11168</name>
</gene>
<evidence type="ECO:0000256" key="6">
    <source>
        <dbReference type="RuleBase" id="RU000487"/>
    </source>
</evidence>
<keyword evidence="8" id="KW-1185">Reference proteome</keyword>
<keyword evidence="4" id="KW-0067">ATP-binding</keyword>
<comment type="caution">
    <text evidence="7">The sequence shown here is derived from an EMBL/GenBank/DDBJ whole genome shotgun (WGS) entry which is preliminary data.</text>
</comment>
<evidence type="ECO:0000256" key="1">
    <source>
        <dbReference type="ARBA" id="ARBA00006752"/>
    </source>
</evidence>
<name>A0AAD1XB58_EUPCR</name>
<evidence type="ECO:0000256" key="3">
    <source>
        <dbReference type="ARBA" id="ARBA00022801"/>
    </source>
</evidence>
<dbReference type="AlphaFoldDB" id="A0AAD1XB58"/>
<comment type="similarity">
    <text evidence="1 6">Belongs to the actin family.</text>
</comment>
<accession>A0AAD1XB58</accession>
<keyword evidence="2" id="KW-0547">Nucleotide-binding</keyword>
<evidence type="ECO:0000313" key="8">
    <source>
        <dbReference type="Proteomes" id="UP001295684"/>
    </source>
</evidence>
<dbReference type="InterPro" id="IPR043129">
    <property type="entry name" value="ATPase_NBD"/>
</dbReference>
<dbReference type="FunFam" id="3.30.420.40:FF:000058">
    <property type="entry name" value="Putative actin-related protein 5"/>
    <property type="match status" value="1"/>
</dbReference>
<dbReference type="Gene3D" id="3.30.420.40">
    <property type="match status" value="2"/>
</dbReference>
<dbReference type="PANTHER" id="PTHR11937">
    <property type="entry name" value="ACTIN"/>
    <property type="match status" value="1"/>
</dbReference>
<dbReference type="Pfam" id="PF00022">
    <property type="entry name" value="Actin"/>
    <property type="match status" value="1"/>
</dbReference>
<reference evidence="7" key="1">
    <citation type="submission" date="2023-07" db="EMBL/GenBank/DDBJ databases">
        <authorList>
            <consortium name="AG Swart"/>
            <person name="Singh M."/>
            <person name="Singh A."/>
            <person name="Seah K."/>
            <person name="Emmerich C."/>
        </authorList>
    </citation>
    <scope>NUCLEOTIDE SEQUENCE</scope>
    <source>
        <strain evidence="7">DP1</strain>
    </source>
</reference>
<proteinExistence type="inferred from homology"/>
<dbReference type="GO" id="GO:0005524">
    <property type="term" value="F:ATP binding"/>
    <property type="evidence" value="ECO:0007669"/>
    <property type="project" value="UniProtKB-KW"/>
</dbReference>
<evidence type="ECO:0000313" key="7">
    <source>
        <dbReference type="EMBL" id="CAI2369864.1"/>
    </source>
</evidence>
<organism evidence="7 8">
    <name type="scientific">Euplotes crassus</name>
    <dbReference type="NCBI Taxonomy" id="5936"/>
    <lineage>
        <taxon>Eukaryota</taxon>
        <taxon>Sar</taxon>
        <taxon>Alveolata</taxon>
        <taxon>Ciliophora</taxon>
        <taxon>Intramacronucleata</taxon>
        <taxon>Spirotrichea</taxon>
        <taxon>Hypotrichia</taxon>
        <taxon>Euplotida</taxon>
        <taxon>Euplotidae</taxon>
        <taxon>Moneuplotes</taxon>
    </lineage>
</organism>
<evidence type="ECO:0000256" key="4">
    <source>
        <dbReference type="ARBA" id="ARBA00022840"/>
    </source>
</evidence>
<evidence type="ECO:0000256" key="2">
    <source>
        <dbReference type="ARBA" id="ARBA00022741"/>
    </source>
</evidence>
<evidence type="ECO:0008006" key="9">
    <source>
        <dbReference type="Google" id="ProtNLM"/>
    </source>
</evidence>
<protein>
    <recommendedName>
        <fullName evidence="9">Actin-related protein 4</fullName>
    </recommendedName>
</protein>
<dbReference type="EMBL" id="CAMPGE010011019">
    <property type="protein sequence ID" value="CAI2369864.1"/>
    <property type="molecule type" value="Genomic_DNA"/>
</dbReference>
<dbReference type="Proteomes" id="UP001295684">
    <property type="component" value="Unassembled WGS sequence"/>
</dbReference>
<comment type="catalytic activity">
    <reaction evidence="5">
        <text>ATP + H2O = ADP + phosphate + H(+)</text>
        <dbReference type="Rhea" id="RHEA:13065"/>
        <dbReference type="ChEBI" id="CHEBI:15377"/>
        <dbReference type="ChEBI" id="CHEBI:15378"/>
        <dbReference type="ChEBI" id="CHEBI:30616"/>
        <dbReference type="ChEBI" id="CHEBI:43474"/>
        <dbReference type="ChEBI" id="CHEBI:456216"/>
    </reaction>
</comment>
<dbReference type="Gene3D" id="3.90.640.10">
    <property type="entry name" value="Actin, Chain A, domain 4"/>
    <property type="match status" value="1"/>
</dbReference>
<dbReference type="SUPFAM" id="SSF53067">
    <property type="entry name" value="Actin-like ATPase domain"/>
    <property type="match status" value="2"/>
</dbReference>
<dbReference type="InterPro" id="IPR004000">
    <property type="entry name" value="Actin"/>
</dbReference>
<evidence type="ECO:0000256" key="5">
    <source>
        <dbReference type="ARBA" id="ARBA00049360"/>
    </source>
</evidence>
<keyword evidence="3" id="KW-0378">Hydrolase</keyword>
<sequence>MDYIPHVIADIGSNTIRLGRAGECNPVINTPSQVGILQSSSDPLIGSEELNQYHEGLKMKQIVDQDSYISDYDIFAQILEKARNKDVSIGAFLTEPAQQRKENRAKLVEQIFEKLSFEQMFIAKAPVLSSFSVGCTTSLVFDSGENNTYAVPVHDGYISQSTIQKSKVAGNVISENVKKFLTNQAFEIDPISILEADNYDLKELNLAKKDIHESVYAFHIERMVKKIKHDLLECSIEPISKRDPSYEFESKTYSLPDGKSFTVKGEQFKIPEIFFISDSSSSEEQKEPKDADAEMQADDQYNQKLDGFNGFQGLVQKAINASEMDIRRDLYKNILCTGGTTLLKNFEERLIRDIEEVAPQNYTVNFIKKRNTSFGTGDMLYSSFIGASILSSLSSFKHMWFTKQEYAEHGPNHIEKKCP</sequence>
<dbReference type="GO" id="GO:0016787">
    <property type="term" value="F:hydrolase activity"/>
    <property type="evidence" value="ECO:0007669"/>
    <property type="project" value="UniProtKB-KW"/>
</dbReference>
<dbReference type="SMART" id="SM00268">
    <property type="entry name" value="ACTIN"/>
    <property type="match status" value="1"/>
</dbReference>